<evidence type="ECO:0000313" key="13">
    <source>
        <dbReference type="Proteomes" id="UP000886804"/>
    </source>
</evidence>
<dbReference type="Gene3D" id="3.40.50.2300">
    <property type="match status" value="1"/>
</dbReference>
<keyword evidence="3" id="KW-0902">Two-component regulatory system</keyword>
<evidence type="ECO:0000256" key="4">
    <source>
        <dbReference type="ARBA" id="ARBA00023015"/>
    </source>
</evidence>
<dbReference type="PANTHER" id="PTHR48111:SF1">
    <property type="entry name" value="TWO-COMPONENT RESPONSE REGULATOR ORR33"/>
    <property type="match status" value="1"/>
</dbReference>
<keyword evidence="6" id="KW-0804">Transcription</keyword>
<evidence type="ECO:0000256" key="1">
    <source>
        <dbReference type="ARBA" id="ARBA00018672"/>
    </source>
</evidence>
<dbReference type="InterPro" id="IPR036388">
    <property type="entry name" value="WH-like_DNA-bd_sf"/>
</dbReference>
<reference evidence="12" key="2">
    <citation type="submission" date="2021-04" db="EMBL/GenBank/DDBJ databases">
        <authorList>
            <person name="Gilroy R."/>
        </authorList>
    </citation>
    <scope>NUCLEOTIDE SEQUENCE</scope>
    <source>
        <strain evidence="12">CHK188-4685</strain>
    </source>
</reference>
<dbReference type="Gene3D" id="1.10.10.10">
    <property type="entry name" value="Winged helix-like DNA-binding domain superfamily/Winged helix DNA-binding domain"/>
    <property type="match status" value="1"/>
</dbReference>
<evidence type="ECO:0000256" key="2">
    <source>
        <dbReference type="ARBA" id="ARBA00022553"/>
    </source>
</evidence>
<dbReference type="GO" id="GO:0000156">
    <property type="term" value="F:phosphorelay response regulator activity"/>
    <property type="evidence" value="ECO:0007669"/>
    <property type="project" value="TreeGrafter"/>
</dbReference>
<dbReference type="SUPFAM" id="SSF52172">
    <property type="entry name" value="CheY-like"/>
    <property type="match status" value="1"/>
</dbReference>
<dbReference type="InterPro" id="IPR001867">
    <property type="entry name" value="OmpR/PhoB-type_DNA-bd"/>
</dbReference>
<evidence type="ECO:0000256" key="7">
    <source>
        <dbReference type="ARBA" id="ARBA00024867"/>
    </source>
</evidence>
<evidence type="ECO:0000256" key="9">
    <source>
        <dbReference type="PROSITE-ProRule" id="PRU01091"/>
    </source>
</evidence>
<dbReference type="PANTHER" id="PTHR48111">
    <property type="entry name" value="REGULATOR OF RPOS"/>
    <property type="match status" value="1"/>
</dbReference>
<evidence type="ECO:0000259" key="11">
    <source>
        <dbReference type="PROSITE" id="PS51755"/>
    </source>
</evidence>
<dbReference type="PROSITE" id="PS50110">
    <property type="entry name" value="RESPONSE_REGULATORY"/>
    <property type="match status" value="1"/>
</dbReference>
<feature type="modified residue" description="4-aspartylphosphate" evidence="8">
    <location>
        <position position="52"/>
    </location>
</feature>
<keyword evidence="2 8" id="KW-0597">Phosphoprotein</keyword>
<proteinExistence type="predicted"/>
<gene>
    <name evidence="12" type="ORF">H9716_05960</name>
</gene>
<dbReference type="Proteomes" id="UP000886804">
    <property type="component" value="Unassembled WGS sequence"/>
</dbReference>
<protein>
    <recommendedName>
        <fullName evidence="1">Stage 0 sporulation protein A homolog</fullName>
    </recommendedName>
</protein>
<reference evidence="12" key="1">
    <citation type="journal article" date="2021" name="PeerJ">
        <title>Extensive microbial diversity within the chicken gut microbiome revealed by metagenomics and culture.</title>
        <authorList>
            <person name="Gilroy R."/>
            <person name="Ravi A."/>
            <person name="Getino M."/>
            <person name="Pursley I."/>
            <person name="Horton D.L."/>
            <person name="Alikhan N.F."/>
            <person name="Baker D."/>
            <person name="Gharbi K."/>
            <person name="Hall N."/>
            <person name="Watson M."/>
            <person name="Adriaenssens E.M."/>
            <person name="Foster-Nyarko E."/>
            <person name="Jarju S."/>
            <person name="Secka A."/>
            <person name="Antonio M."/>
            <person name="Oren A."/>
            <person name="Chaudhuri R.R."/>
            <person name="La Ragione R."/>
            <person name="Hildebrand F."/>
            <person name="Pallen M.J."/>
        </authorList>
    </citation>
    <scope>NUCLEOTIDE SEQUENCE</scope>
    <source>
        <strain evidence="12">CHK188-4685</strain>
    </source>
</reference>
<name>A0A9D2L7E5_9FIRM</name>
<comment type="caution">
    <text evidence="12">The sequence shown here is derived from an EMBL/GenBank/DDBJ whole genome shotgun (WGS) entry which is preliminary data.</text>
</comment>
<evidence type="ECO:0000256" key="6">
    <source>
        <dbReference type="ARBA" id="ARBA00023163"/>
    </source>
</evidence>
<feature type="domain" description="Response regulatory" evidence="10">
    <location>
        <begin position="3"/>
        <end position="116"/>
    </location>
</feature>
<dbReference type="Gene3D" id="6.10.250.690">
    <property type="match status" value="1"/>
</dbReference>
<dbReference type="GO" id="GO:0032993">
    <property type="term" value="C:protein-DNA complex"/>
    <property type="evidence" value="ECO:0007669"/>
    <property type="project" value="TreeGrafter"/>
</dbReference>
<evidence type="ECO:0000256" key="3">
    <source>
        <dbReference type="ARBA" id="ARBA00023012"/>
    </source>
</evidence>
<feature type="DNA-binding region" description="OmpR/PhoB-type" evidence="9">
    <location>
        <begin position="131"/>
        <end position="229"/>
    </location>
</feature>
<accession>A0A9D2L7E5</accession>
<dbReference type="CDD" id="cd17574">
    <property type="entry name" value="REC_OmpR"/>
    <property type="match status" value="1"/>
</dbReference>
<keyword evidence="4" id="KW-0805">Transcription regulation</keyword>
<dbReference type="SUPFAM" id="SSF46894">
    <property type="entry name" value="C-terminal effector domain of the bipartite response regulators"/>
    <property type="match status" value="1"/>
</dbReference>
<dbReference type="GO" id="GO:0000976">
    <property type="term" value="F:transcription cis-regulatory region binding"/>
    <property type="evidence" value="ECO:0007669"/>
    <property type="project" value="TreeGrafter"/>
</dbReference>
<dbReference type="PROSITE" id="PS51755">
    <property type="entry name" value="OMPR_PHOB"/>
    <property type="match status" value="1"/>
</dbReference>
<dbReference type="Pfam" id="PF00486">
    <property type="entry name" value="Trans_reg_C"/>
    <property type="match status" value="1"/>
</dbReference>
<sequence length="234" mass="27019">MALIYYADDEQEIREIVSAFLKNDGYQVRAFETGDLLLEAFHREPCDLVLLDLMMPGTDGMGILAALRKSSRVPIILLTAKDTDSDYYSGLTLGSDDYIVKPFKPVILLAKIHALLRRVQFEKEEKAEKTQKDLRCGNLTYSWKKREFRAGERLLPLTPTEMRFLEYLMLHFQEAVSKETLLDEVWGLGRDLESRVADETNRRLRRKLTEAQADVYVQTVWGYGFKLTEKNEGV</sequence>
<dbReference type="SMART" id="SM00448">
    <property type="entry name" value="REC"/>
    <property type="match status" value="1"/>
</dbReference>
<evidence type="ECO:0000256" key="5">
    <source>
        <dbReference type="ARBA" id="ARBA00023125"/>
    </source>
</evidence>
<evidence type="ECO:0000256" key="8">
    <source>
        <dbReference type="PROSITE-ProRule" id="PRU00169"/>
    </source>
</evidence>
<dbReference type="EMBL" id="DWYS01000069">
    <property type="protein sequence ID" value="HJB07397.1"/>
    <property type="molecule type" value="Genomic_DNA"/>
</dbReference>
<feature type="domain" description="OmpR/PhoB-type" evidence="11">
    <location>
        <begin position="131"/>
        <end position="229"/>
    </location>
</feature>
<dbReference type="CDD" id="cd00383">
    <property type="entry name" value="trans_reg_C"/>
    <property type="match status" value="1"/>
</dbReference>
<comment type="function">
    <text evidence="7">May play the central regulatory role in sporulation. It may be an element of the effector pathway responsible for the activation of sporulation genes in response to nutritional stress. Spo0A may act in concert with spo0H (a sigma factor) to control the expression of some genes that are critical to the sporulation process.</text>
</comment>
<dbReference type="GO" id="GO:0005829">
    <property type="term" value="C:cytosol"/>
    <property type="evidence" value="ECO:0007669"/>
    <property type="project" value="TreeGrafter"/>
</dbReference>
<dbReference type="InterPro" id="IPR011006">
    <property type="entry name" value="CheY-like_superfamily"/>
</dbReference>
<dbReference type="InterPro" id="IPR001789">
    <property type="entry name" value="Sig_transdc_resp-reg_receiver"/>
</dbReference>
<evidence type="ECO:0000313" key="12">
    <source>
        <dbReference type="EMBL" id="HJB07397.1"/>
    </source>
</evidence>
<dbReference type="InterPro" id="IPR039420">
    <property type="entry name" value="WalR-like"/>
</dbReference>
<organism evidence="12 13">
    <name type="scientific">Candidatus Enterocloster faecavium</name>
    <dbReference type="NCBI Taxonomy" id="2838560"/>
    <lineage>
        <taxon>Bacteria</taxon>
        <taxon>Bacillati</taxon>
        <taxon>Bacillota</taxon>
        <taxon>Clostridia</taxon>
        <taxon>Lachnospirales</taxon>
        <taxon>Lachnospiraceae</taxon>
        <taxon>Enterocloster</taxon>
    </lineage>
</organism>
<dbReference type="GO" id="GO:0006355">
    <property type="term" value="P:regulation of DNA-templated transcription"/>
    <property type="evidence" value="ECO:0007669"/>
    <property type="project" value="InterPro"/>
</dbReference>
<evidence type="ECO:0000259" key="10">
    <source>
        <dbReference type="PROSITE" id="PS50110"/>
    </source>
</evidence>
<dbReference type="AlphaFoldDB" id="A0A9D2L7E5"/>
<keyword evidence="5 9" id="KW-0238">DNA-binding</keyword>
<dbReference type="SMART" id="SM00862">
    <property type="entry name" value="Trans_reg_C"/>
    <property type="match status" value="1"/>
</dbReference>
<dbReference type="InterPro" id="IPR016032">
    <property type="entry name" value="Sig_transdc_resp-reg_C-effctor"/>
</dbReference>
<dbReference type="Pfam" id="PF00072">
    <property type="entry name" value="Response_reg"/>
    <property type="match status" value="1"/>
</dbReference>